<dbReference type="SUPFAM" id="SSF90123">
    <property type="entry name" value="ABC transporter transmembrane region"/>
    <property type="match status" value="1"/>
</dbReference>
<name>W1XYI9_9ZZZZ</name>
<dbReference type="GO" id="GO:0140359">
    <property type="term" value="F:ABC-type transporter activity"/>
    <property type="evidence" value="ECO:0007669"/>
    <property type="project" value="InterPro"/>
</dbReference>
<keyword evidence="6" id="KW-0547">Nucleotide-binding</keyword>
<dbReference type="PROSITE" id="PS50929">
    <property type="entry name" value="ABC_TM1F"/>
    <property type="match status" value="1"/>
</dbReference>
<evidence type="ECO:0000259" key="5">
    <source>
        <dbReference type="PROSITE" id="PS50929"/>
    </source>
</evidence>
<dbReference type="Pfam" id="PF00664">
    <property type="entry name" value="ABC_membrane"/>
    <property type="match status" value="1"/>
</dbReference>
<feature type="non-terminal residue" evidence="6">
    <location>
        <position position="1"/>
    </location>
</feature>
<feature type="transmembrane region" description="Helical" evidence="4">
    <location>
        <begin position="12"/>
        <end position="30"/>
    </location>
</feature>
<dbReference type="AlphaFoldDB" id="W1XYI9"/>
<proteinExistence type="predicted"/>
<evidence type="ECO:0000256" key="1">
    <source>
        <dbReference type="ARBA" id="ARBA00022692"/>
    </source>
</evidence>
<accession>W1XYI9</accession>
<dbReference type="InterPro" id="IPR011527">
    <property type="entry name" value="ABC1_TM_dom"/>
</dbReference>
<reference evidence="6" key="1">
    <citation type="submission" date="2013-12" db="EMBL/GenBank/DDBJ databases">
        <title>A Varibaculum cambriense genome reconstructed from a premature infant gut community with otherwise low bacterial novelty that shifts toward anaerobic metabolism during the third week of life.</title>
        <authorList>
            <person name="Brown C.T."/>
            <person name="Sharon I."/>
            <person name="Thomas B.C."/>
            <person name="Castelle C.J."/>
            <person name="Morowitz M.J."/>
            <person name="Banfield J.F."/>
        </authorList>
    </citation>
    <scope>NUCLEOTIDE SEQUENCE</scope>
</reference>
<evidence type="ECO:0000313" key="6">
    <source>
        <dbReference type="EMBL" id="ETJ35317.1"/>
    </source>
</evidence>
<gene>
    <name evidence="6" type="ORF">Q604_UNBC10289G0001</name>
</gene>
<dbReference type="InterPro" id="IPR036640">
    <property type="entry name" value="ABC1_TM_sf"/>
</dbReference>
<comment type="caution">
    <text evidence="6">The sequence shown here is derived from an EMBL/GenBank/DDBJ whole genome shotgun (WGS) entry which is preliminary data.</text>
</comment>
<keyword evidence="3 4" id="KW-0472">Membrane</keyword>
<keyword evidence="1 4" id="KW-0812">Transmembrane</keyword>
<dbReference type="Gene3D" id="1.20.1560.10">
    <property type="entry name" value="ABC transporter type 1, transmembrane domain"/>
    <property type="match status" value="1"/>
</dbReference>
<dbReference type="GO" id="GO:0005524">
    <property type="term" value="F:ATP binding"/>
    <property type="evidence" value="ECO:0007669"/>
    <property type="project" value="UniProtKB-KW"/>
</dbReference>
<evidence type="ECO:0000256" key="4">
    <source>
        <dbReference type="SAM" id="Phobius"/>
    </source>
</evidence>
<dbReference type="EMBL" id="AZMM01010289">
    <property type="protein sequence ID" value="ETJ35317.1"/>
    <property type="molecule type" value="Genomic_DNA"/>
</dbReference>
<keyword evidence="6" id="KW-0067">ATP-binding</keyword>
<dbReference type="GO" id="GO:0016020">
    <property type="term" value="C:membrane"/>
    <property type="evidence" value="ECO:0007669"/>
    <property type="project" value="InterPro"/>
</dbReference>
<evidence type="ECO:0000256" key="3">
    <source>
        <dbReference type="ARBA" id="ARBA00023136"/>
    </source>
</evidence>
<sequence length="104" mass="11728">QIVQFINGIMRIFLKAPITCIGSIVLATLLNFKLSIIIYGVVAIVGILIIASMKLSYPRFYNLQKAMDKVNSVVQEYLIGVRLVKAFGTYNKEKEKFKEANDNL</sequence>
<feature type="transmembrane region" description="Helical" evidence="4">
    <location>
        <begin position="36"/>
        <end position="57"/>
    </location>
</feature>
<keyword evidence="2 4" id="KW-1133">Transmembrane helix</keyword>
<feature type="non-terminal residue" evidence="6">
    <location>
        <position position="104"/>
    </location>
</feature>
<feature type="domain" description="ABC transmembrane type-1" evidence="5">
    <location>
        <begin position="1"/>
        <end position="104"/>
    </location>
</feature>
<organism evidence="6">
    <name type="scientific">human gut metagenome</name>
    <dbReference type="NCBI Taxonomy" id="408170"/>
    <lineage>
        <taxon>unclassified sequences</taxon>
        <taxon>metagenomes</taxon>
        <taxon>organismal metagenomes</taxon>
    </lineage>
</organism>
<protein>
    <submittedName>
        <fullName evidence="6">ABC transporter, ATP-binding protein</fullName>
    </submittedName>
</protein>
<evidence type="ECO:0000256" key="2">
    <source>
        <dbReference type="ARBA" id="ARBA00022989"/>
    </source>
</evidence>